<comment type="caution">
    <text evidence="1">The sequence shown here is derived from an EMBL/GenBank/DDBJ whole genome shotgun (WGS) entry which is preliminary data.</text>
</comment>
<organism evidence="1 2">
    <name type="scientific">Labeo rohita</name>
    <name type="common">Indian major carp</name>
    <name type="synonym">Cyprinus rohita</name>
    <dbReference type="NCBI Taxonomy" id="84645"/>
    <lineage>
        <taxon>Eukaryota</taxon>
        <taxon>Metazoa</taxon>
        <taxon>Chordata</taxon>
        <taxon>Craniata</taxon>
        <taxon>Vertebrata</taxon>
        <taxon>Euteleostomi</taxon>
        <taxon>Actinopterygii</taxon>
        <taxon>Neopterygii</taxon>
        <taxon>Teleostei</taxon>
        <taxon>Ostariophysi</taxon>
        <taxon>Cypriniformes</taxon>
        <taxon>Cyprinidae</taxon>
        <taxon>Labeoninae</taxon>
        <taxon>Labeonini</taxon>
        <taxon>Labeo</taxon>
    </lineage>
</organism>
<dbReference type="Proteomes" id="UP000290572">
    <property type="component" value="Unassembled WGS sequence"/>
</dbReference>
<gene>
    <name evidence="1" type="ORF">ROHU_026211</name>
</gene>
<dbReference type="EMBL" id="QBIY01012720">
    <property type="protein sequence ID" value="RXN18365.1"/>
    <property type="molecule type" value="Genomic_DNA"/>
</dbReference>
<evidence type="ECO:0000313" key="2">
    <source>
        <dbReference type="Proteomes" id="UP000290572"/>
    </source>
</evidence>
<proteinExistence type="predicted"/>
<accession>A0A498MMH7</accession>
<reference evidence="1 2" key="1">
    <citation type="submission" date="2018-03" db="EMBL/GenBank/DDBJ databases">
        <title>Draft genome sequence of Rohu Carp (Labeo rohita).</title>
        <authorList>
            <person name="Das P."/>
            <person name="Kushwaha B."/>
            <person name="Joshi C.G."/>
            <person name="Kumar D."/>
            <person name="Nagpure N.S."/>
            <person name="Sahoo L."/>
            <person name="Das S.P."/>
            <person name="Bit A."/>
            <person name="Patnaik S."/>
            <person name="Meher P.K."/>
            <person name="Jayasankar P."/>
            <person name="Koringa P.G."/>
            <person name="Patel N.V."/>
            <person name="Hinsu A.T."/>
            <person name="Kumar R."/>
            <person name="Pandey M."/>
            <person name="Agarwal S."/>
            <person name="Srivastava S."/>
            <person name="Singh M."/>
            <person name="Iquebal M.A."/>
            <person name="Jaiswal S."/>
            <person name="Angadi U.B."/>
            <person name="Kumar N."/>
            <person name="Raza M."/>
            <person name="Shah T.M."/>
            <person name="Rai A."/>
            <person name="Jena J.K."/>
        </authorList>
    </citation>
    <scope>NUCLEOTIDE SEQUENCE [LARGE SCALE GENOMIC DNA]</scope>
    <source>
        <strain evidence="1">DASCIFA01</strain>
        <tissue evidence="1">Testis</tissue>
    </source>
</reference>
<keyword evidence="2" id="KW-1185">Reference proteome</keyword>
<dbReference type="AlphaFoldDB" id="A0A498MMH7"/>
<evidence type="ECO:0000313" key="1">
    <source>
        <dbReference type="EMBL" id="RXN18365.1"/>
    </source>
</evidence>
<protein>
    <submittedName>
        <fullName evidence="1">Uncharacterized protein</fullName>
    </submittedName>
</protein>
<name>A0A498MMH7_LABRO</name>
<sequence>MKAQLVKDVRTDSSSSGLGLRLQQGGCECEGKECLGKLGPYRSPMPTQTVSCRRRQDVPISISWDRIFISNSFWGEQLQDSGGGAAAWTNRGTPAILFSPSLPYAALSVKFSFAERARCTGSKLNGHDLSPTDPTQVQFIQ</sequence>